<evidence type="ECO:0000256" key="7">
    <source>
        <dbReference type="ARBA" id="ARBA00022927"/>
    </source>
</evidence>
<dbReference type="Proteomes" id="UP000186308">
    <property type="component" value="Unassembled WGS sequence"/>
</dbReference>
<sequence length="288" mass="29831">MTGRALPAERQSGVALIIVLWTVVLLMFLVGHIEAAGRDEARLALNLRRSAALQSQADGAIAVAAFHSLDQTASHWPADGQIHVVRVHGDAFVDRIRIALIDQSGKINLNAAPASLLQGLIVAIGRSPAQAAAVASAIVQWRAPDGNAQSAVQLAAQYRNGGHQFGPPGTPFESLAELGLVAGVSPRLASALRPYLTLFGNGGVNLAYAAPAVKRAVAMGAGAGAAFMPHPLGLRVIEITATASGPGNTRFTRRAIVRLGSQASGWMRILMWSTPAAPPAALHVAAQS</sequence>
<keyword evidence="4" id="KW-1003">Cell membrane</keyword>
<evidence type="ECO:0000313" key="12">
    <source>
        <dbReference type="EMBL" id="SIQ91052.1"/>
    </source>
</evidence>
<keyword evidence="7" id="KW-0653">Protein transport</keyword>
<keyword evidence="6 10" id="KW-0812">Transmembrane</keyword>
<evidence type="ECO:0000259" key="11">
    <source>
        <dbReference type="Pfam" id="PF21687"/>
    </source>
</evidence>
<dbReference type="OrthoDB" id="7226260at2"/>
<keyword evidence="13" id="KW-1185">Reference proteome</keyword>
<evidence type="ECO:0000256" key="3">
    <source>
        <dbReference type="ARBA" id="ARBA00022448"/>
    </source>
</evidence>
<evidence type="ECO:0000256" key="9">
    <source>
        <dbReference type="ARBA" id="ARBA00023136"/>
    </source>
</evidence>
<feature type="transmembrane region" description="Helical" evidence="10">
    <location>
        <begin position="12"/>
        <end position="33"/>
    </location>
</feature>
<evidence type="ECO:0000313" key="13">
    <source>
        <dbReference type="Proteomes" id="UP000186308"/>
    </source>
</evidence>
<dbReference type="GO" id="GO:0005886">
    <property type="term" value="C:plasma membrane"/>
    <property type="evidence" value="ECO:0007669"/>
    <property type="project" value="UniProtKB-SubCell"/>
</dbReference>
<keyword evidence="9 10" id="KW-0472">Membrane</keyword>
<dbReference type="InterPro" id="IPR038072">
    <property type="entry name" value="GspK_central_sf"/>
</dbReference>
<dbReference type="SUPFAM" id="SSF158544">
    <property type="entry name" value="GspK insert domain-like"/>
    <property type="match status" value="1"/>
</dbReference>
<dbReference type="Pfam" id="PF21687">
    <property type="entry name" value="T2SSK_1st"/>
    <property type="match status" value="1"/>
</dbReference>
<dbReference type="InterPro" id="IPR005628">
    <property type="entry name" value="GspK"/>
</dbReference>
<evidence type="ECO:0000256" key="8">
    <source>
        <dbReference type="ARBA" id="ARBA00022989"/>
    </source>
</evidence>
<evidence type="ECO:0000256" key="4">
    <source>
        <dbReference type="ARBA" id="ARBA00022475"/>
    </source>
</evidence>
<keyword evidence="8 10" id="KW-1133">Transmembrane helix</keyword>
<keyword evidence="5" id="KW-0997">Cell inner membrane</keyword>
<proteinExistence type="inferred from homology"/>
<dbReference type="AlphaFoldDB" id="A0A8G2FEC6"/>
<accession>A0A8G2FEC6</accession>
<evidence type="ECO:0000256" key="10">
    <source>
        <dbReference type="SAM" id="Phobius"/>
    </source>
</evidence>
<evidence type="ECO:0000256" key="2">
    <source>
        <dbReference type="ARBA" id="ARBA00007246"/>
    </source>
</evidence>
<evidence type="ECO:0000256" key="6">
    <source>
        <dbReference type="ARBA" id="ARBA00022692"/>
    </source>
</evidence>
<dbReference type="RefSeq" id="WP_051657346.1">
    <property type="nucleotide sequence ID" value="NZ_FTNE01000011.1"/>
</dbReference>
<protein>
    <submittedName>
        <fullName evidence="12">Type II secretion system protein K (GspK)</fullName>
    </submittedName>
</protein>
<evidence type="ECO:0000256" key="5">
    <source>
        <dbReference type="ARBA" id="ARBA00022519"/>
    </source>
</evidence>
<comment type="subcellular location">
    <subcellularLocation>
        <location evidence="1">Cell inner membrane</location>
    </subcellularLocation>
</comment>
<name>A0A8G2FEC6_ACIRU</name>
<reference evidence="12 13" key="1">
    <citation type="submission" date="2017-01" db="EMBL/GenBank/DDBJ databases">
        <authorList>
            <person name="Varghese N."/>
            <person name="Submissions S."/>
        </authorList>
    </citation>
    <scope>NUCLEOTIDE SEQUENCE [LARGE SCALE GENOMIC DNA]</scope>
    <source>
        <strain evidence="12 13">ATCC 35905</strain>
    </source>
</reference>
<dbReference type="InterPro" id="IPR049031">
    <property type="entry name" value="T2SSK_SAM-like_1st"/>
</dbReference>
<dbReference type="EMBL" id="FTNE01000011">
    <property type="protein sequence ID" value="SIQ91052.1"/>
    <property type="molecule type" value="Genomic_DNA"/>
</dbReference>
<dbReference type="Gene3D" id="1.10.40.60">
    <property type="entry name" value="EpsJ-like"/>
    <property type="match status" value="1"/>
</dbReference>
<comment type="caution">
    <text evidence="12">The sequence shown here is derived from an EMBL/GenBank/DDBJ whole genome shotgun (WGS) entry which is preliminary data.</text>
</comment>
<keyword evidence="3" id="KW-0813">Transport</keyword>
<comment type="similarity">
    <text evidence="2">Belongs to the GSP K family.</text>
</comment>
<dbReference type="PANTHER" id="PTHR38831:SF2">
    <property type="entry name" value="TYPE II SECRETION SYSTEM PROTEIN K"/>
    <property type="match status" value="1"/>
</dbReference>
<gene>
    <name evidence="12" type="ORF">SAMN05421828_111108</name>
</gene>
<feature type="domain" description="T2SS protein K first SAM-like" evidence="11">
    <location>
        <begin position="108"/>
        <end position="199"/>
    </location>
</feature>
<organism evidence="12 13">
    <name type="scientific">Acidiphilium rubrum</name>
    <dbReference type="NCBI Taxonomy" id="526"/>
    <lineage>
        <taxon>Bacteria</taxon>
        <taxon>Pseudomonadati</taxon>
        <taxon>Pseudomonadota</taxon>
        <taxon>Alphaproteobacteria</taxon>
        <taxon>Acetobacterales</taxon>
        <taxon>Acidocellaceae</taxon>
        <taxon>Acidiphilium</taxon>
    </lineage>
</organism>
<evidence type="ECO:0000256" key="1">
    <source>
        <dbReference type="ARBA" id="ARBA00004533"/>
    </source>
</evidence>
<dbReference type="PANTHER" id="PTHR38831">
    <property type="entry name" value="TYPE II SECRETION SYSTEM PROTEIN K"/>
    <property type="match status" value="1"/>
</dbReference>
<dbReference type="GO" id="GO:0009306">
    <property type="term" value="P:protein secretion"/>
    <property type="evidence" value="ECO:0007669"/>
    <property type="project" value="InterPro"/>
</dbReference>